<protein>
    <submittedName>
        <fullName evidence="1">Uncharacterized protein</fullName>
    </submittedName>
</protein>
<dbReference type="RefSeq" id="WP_115999370.1">
    <property type="nucleotide sequence ID" value="NZ_QUOV01000001.1"/>
</dbReference>
<dbReference type="AlphaFoldDB" id="A0A3E0UDA4"/>
<evidence type="ECO:0000313" key="2">
    <source>
        <dbReference type="Proteomes" id="UP000256999"/>
    </source>
</evidence>
<sequence length="116" mass="13420">MQFQYKENKVRSACNAILRYLHVHSYTRIQLEQLLKTTENHADLTQAFHTILYRLSQQLTADAKGTFNELTCIRQIGKLQLNQAVYLPTPEALIGAGYNTQEINHRITGNGYIRRK</sequence>
<organism evidence="1 2">
    <name type="scientific">Thalassotalea euphylliae</name>
    <dbReference type="NCBI Taxonomy" id="1655234"/>
    <lineage>
        <taxon>Bacteria</taxon>
        <taxon>Pseudomonadati</taxon>
        <taxon>Pseudomonadota</taxon>
        <taxon>Gammaproteobacteria</taxon>
        <taxon>Alteromonadales</taxon>
        <taxon>Colwelliaceae</taxon>
        <taxon>Thalassotalea</taxon>
    </lineage>
</organism>
<comment type="caution">
    <text evidence="1">The sequence shown here is derived from an EMBL/GenBank/DDBJ whole genome shotgun (WGS) entry which is preliminary data.</text>
</comment>
<reference evidence="1 2" key="1">
    <citation type="submission" date="2018-08" db="EMBL/GenBank/DDBJ databases">
        <title>Thalassotalea euphylliae genome.</title>
        <authorList>
            <person name="Summers S."/>
            <person name="Rice S.A."/>
            <person name="Freckelton M.L."/>
            <person name="Nedved B.T."/>
            <person name="Hadfield M.G."/>
        </authorList>
    </citation>
    <scope>NUCLEOTIDE SEQUENCE [LARGE SCALE GENOMIC DNA]</scope>
    <source>
        <strain evidence="1 2">H2</strain>
    </source>
</reference>
<dbReference type="Proteomes" id="UP000256999">
    <property type="component" value="Unassembled WGS sequence"/>
</dbReference>
<accession>A0A3E0UDA4</accession>
<evidence type="ECO:0000313" key="1">
    <source>
        <dbReference type="EMBL" id="REL34694.1"/>
    </source>
</evidence>
<gene>
    <name evidence="1" type="ORF">DXX92_04605</name>
</gene>
<proteinExistence type="predicted"/>
<dbReference type="EMBL" id="QUOV01000001">
    <property type="protein sequence ID" value="REL34694.1"/>
    <property type="molecule type" value="Genomic_DNA"/>
</dbReference>
<name>A0A3E0UDA4_9GAMM</name>